<dbReference type="Gene3D" id="1.10.340.30">
    <property type="entry name" value="Hypothetical protein, domain 2"/>
    <property type="match status" value="1"/>
</dbReference>
<dbReference type="PANTHER" id="PTHR47203:SF1">
    <property type="entry name" value="HYPOTHETICAL BASE EXCISION DNA REPAIR PROTEIN (EUROFUNG)"/>
    <property type="match status" value="1"/>
</dbReference>
<protein>
    <recommendedName>
        <fullName evidence="2">HhH-GPD domain-containing protein</fullName>
    </recommendedName>
</protein>
<gene>
    <name evidence="3" type="ORF">TAPDE_002026</name>
</gene>
<keyword evidence="4" id="KW-1185">Reference proteome</keyword>
<proteinExistence type="predicted"/>
<dbReference type="SMART" id="SM00478">
    <property type="entry name" value="ENDO3c"/>
    <property type="match status" value="1"/>
</dbReference>
<dbReference type="CDD" id="cd00056">
    <property type="entry name" value="ENDO3c"/>
    <property type="match status" value="1"/>
</dbReference>
<accession>R4XCK0</accession>
<sequence>MPKRAASSVDGPLRRSTRRSAVLYKDESSSTEAEVTDESPQQAKKKQRKAAKTTATVTARSPRSRVKKEEDSEDEEIKPVSPTKEKKKKEKSASDLAAQKLRKLTSFVASPYPNFAHPTPGECERVVELLSRLHGPAVRPEGRPIDDTSAGAACGQVPSVLDALVRTILSQNTTSKNSTAAKRRLDETFGKGNWRAMHEAPAGDVEDAIRVGGLAPSKTATIKNVLKTAMETYGTFSLDHLHAVPNDEAMRELVSFKGVGPKTASCVLLFCMARDSFAVDTHVFRLSKALGWVPRTAGREETYGHLDLKIPAEFKYPLHTLLITHGKRCGRCSAHRKSGLLDPADCPLIGLSKTVKEEGGPIKKEEEEEEEEEEDDDDGQEVVVGGQVEVPEELRATMTKIEDGARQEARDKDGMAIE</sequence>
<organism evidence="3 4">
    <name type="scientific">Taphrina deformans (strain PYCC 5710 / ATCC 11124 / CBS 356.35 / IMI 108563 / JCM 9778 / NBRC 8474)</name>
    <name type="common">Peach leaf curl fungus</name>
    <name type="synonym">Lalaria deformans</name>
    <dbReference type="NCBI Taxonomy" id="1097556"/>
    <lineage>
        <taxon>Eukaryota</taxon>
        <taxon>Fungi</taxon>
        <taxon>Dikarya</taxon>
        <taxon>Ascomycota</taxon>
        <taxon>Taphrinomycotina</taxon>
        <taxon>Taphrinomycetes</taxon>
        <taxon>Taphrinales</taxon>
        <taxon>Taphrinaceae</taxon>
        <taxon>Taphrina</taxon>
    </lineage>
</organism>
<dbReference type="InterPro" id="IPR011257">
    <property type="entry name" value="DNA_glycosylase"/>
</dbReference>
<dbReference type="Gene3D" id="1.10.1670.10">
    <property type="entry name" value="Helix-hairpin-Helix base-excision DNA repair enzymes (C-terminal)"/>
    <property type="match status" value="1"/>
</dbReference>
<name>R4XCK0_TAPDE</name>
<comment type="caution">
    <text evidence="3">The sequence shown here is derived from an EMBL/GenBank/DDBJ whole genome shotgun (WGS) entry which is preliminary data.</text>
</comment>
<dbReference type="EMBL" id="CAHR02000070">
    <property type="protein sequence ID" value="CCG82091.1"/>
    <property type="molecule type" value="Genomic_DNA"/>
</dbReference>
<dbReference type="Pfam" id="PF00730">
    <property type="entry name" value="HhH-GPD"/>
    <property type="match status" value="1"/>
</dbReference>
<feature type="region of interest" description="Disordered" evidence="1">
    <location>
        <begin position="357"/>
        <end position="418"/>
    </location>
</feature>
<dbReference type="PANTHER" id="PTHR47203">
    <property type="match status" value="1"/>
</dbReference>
<dbReference type="VEuPathDB" id="FungiDB:TAPDE_002026"/>
<dbReference type="AlphaFoldDB" id="R4XCK0"/>
<reference evidence="3 4" key="1">
    <citation type="journal article" date="2013" name="MBio">
        <title>Genome sequencing of the plant pathogen Taphrina deformans, the causal agent of peach leaf curl.</title>
        <authorList>
            <person name="Cisse O.H."/>
            <person name="Almeida J.M.G.C.F."/>
            <person name="Fonseca A."/>
            <person name="Kumar A.A."/>
            <person name="Salojaervi J."/>
            <person name="Overmyer K."/>
            <person name="Hauser P.M."/>
            <person name="Pagni M."/>
        </authorList>
    </citation>
    <scope>NUCLEOTIDE SEQUENCE [LARGE SCALE GENOMIC DNA]</scope>
    <source>
        <strain evidence="4">PYCC 5710 / ATCC 11124 / CBS 356.35 / IMI 108563 / JCM 9778 / NBRC 8474</strain>
    </source>
</reference>
<dbReference type="InterPro" id="IPR023170">
    <property type="entry name" value="HhH_base_excis_C"/>
</dbReference>
<evidence type="ECO:0000256" key="1">
    <source>
        <dbReference type="SAM" id="MobiDB-lite"/>
    </source>
</evidence>
<feature type="compositionally biased region" description="Basic and acidic residues" evidence="1">
    <location>
        <begin position="392"/>
        <end position="418"/>
    </location>
</feature>
<dbReference type="OrthoDB" id="5607at2759"/>
<dbReference type="InterPro" id="IPR003265">
    <property type="entry name" value="HhH-GPD_domain"/>
</dbReference>
<dbReference type="eggNOG" id="ENOG502QRUG">
    <property type="taxonomic scope" value="Eukaryota"/>
</dbReference>
<dbReference type="SUPFAM" id="SSF48150">
    <property type="entry name" value="DNA-glycosylase"/>
    <property type="match status" value="1"/>
</dbReference>
<dbReference type="STRING" id="1097556.R4XCK0"/>
<feature type="domain" description="HhH-GPD" evidence="2">
    <location>
        <begin position="169"/>
        <end position="328"/>
    </location>
</feature>
<dbReference type="Proteomes" id="UP000013776">
    <property type="component" value="Unassembled WGS sequence"/>
</dbReference>
<evidence type="ECO:0000259" key="2">
    <source>
        <dbReference type="SMART" id="SM00478"/>
    </source>
</evidence>
<dbReference type="GO" id="GO:0006285">
    <property type="term" value="P:base-excision repair, AP site formation"/>
    <property type="evidence" value="ECO:0007669"/>
    <property type="project" value="UniProtKB-ARBA"/>
</dbReference>
<dbReference type="GO" id="GO:0000702">
    <property type="term" value="F:oxidized base lesion DNA N-glycosylase activity"/>
    <property type="evidence" value="ECO:0007669"/>
    <property type="project" value="UniProtKB-ARBA"/>
</dbReference>
<feature type="compositionally biased region" description="Acidic residues" evidence="1">
    <location>
        <begin position="366"/>
        <end position="380"/>
    </location>
</feature>
<feature type="region of interest" description="Disordered" evidence="1">
    <location>
        <begin position="1"/>
        <end position="96"/>
    </location>
</feature>
<evidence type="ECO:0000313" key="3">
    <source>
        <dbReference type="EMBL" id="CCG82091.1"/>
    </source>
</evidence>
<evidence type="ECO:0000313" key="4">
    <source>
        <dbReference type="Proteomes" id="UP000013776"/>
    </source>
</evidence>